<dbReference type="EMBL" id="GL945433">
    <property type="protein sequence ID" value="EGO25490.1"/>
    <property type="molecule type" value="Genomic_DNA"/>
</dbReference>
<sequence length="266" mass="29586">MSSPPLSVSSLLHSLHPIRKPKLRYRTTFLALFGLIVLSTYILFVAKPSLDLAPITLRNDPTHHEPPHAVLPHDPVSRTPSSRVFRFPPSQNHKSNTRPQVELSPAQELAAVSSFLASLPQNMIPRSVDPTKPIDPQVVLDFDTRSTRAAEEVHQIEEEVWARHPVVLFTKLHSAASREVRFILANMMLRPMPTVFDVDQREDAEVLTPLLHRLTSSTELPILLVGGKPVGSMSEIRSLHESGELKKMISDAGAVIDGAKKKKGRK</sequence>
<dbReference type="PANTHER" id="PTHR45694:SF5">
    <property type="entry name" value="GLUTAREDOXIN 2"/>
    <property type="match status" value="1"/>
</dbReference>
<dbReference type="GO" id="GO:0005801">
    <property type="term" value="C:cis-Golgi network"/>
    <property type="evidence" value="ECO:0007669"/>
    <property type="project" value="TreeGrafter"/>
</dbReference>
<dbReference type="Proteomes" id="UP000008064">
    <property type="component" value="Unassembled WGS sequence"/>
</dbReference>
<dbReference type="GO" id="GO:0005796">
    <property type="term" value="C:Golgi lumen"/>
    <property type="evidence" value="ECO:0007669"/>
    <property type="project" value="TreeGrafter"/>
</dbReference>
<evidence type="ECO:0000256" key="1">
    <source>
        <dbReference type="SAM" id="Phobius"/>
    </source>
</evidence>
<dbReference type="InterPro" id="IPR036249">
    <property type="entry name" value="Thioredoxin-like_sf"/>
</dbReference>
<dbReference type="RefSeq" id="XP_007317612.1">
    <property type="nucleotide sequence ID" value="XM_007317550.1"/>
</dbReference>
<dbReference type="KEGG" id="sla:SERLADRAFT_368890"/>
<gene>
    <name evidence="2" type="ORF">SERLADRAFT_368890</name>
</gene>
<keyword evidence="1" id="KW-0812">Transmembrane</keyword>
<dbReference type="PANTHER" id="PTHR45694">
    <property type="entry name" value="GLUTAREDOXIN 2"/>
    <property type="match status" value="1"/>
</dbReference>
<dbReference type="PROSITE" id="PS51354">
    <property type="entry name" value="GLUTAREDOXIN_2"/>
    <property type="match status" value="1"/>
</dbReference>
<reference evidence="2" key="1">
    <citation type="submission" date="2011-04" db="EMBL/GenBank/DDBJ databases">
        <title>Evolution of plant cell wall degrading machinery underlies the functional diversity of forest fungi.</title>
        <authorList>
            <consortium name="US DOE Joint Genome Institute (JGI-PGF)"/>
            <person name="Eastwood D.C."/>
            <person name="Floudas D."/>
            <person name="Binder M."/>
            <person name="Majcherczyk A."/>
            <person name="Schneider P."/>
            <person name="Aerts A."/>
            <person name="Asiegbu F.O."/>
            <person name="Baker S.E."/>
            <person name="Barry K."/>
            <person name="Bendiksby M."/>
            <person name="Blumentritt M."/>
            <person name="Coutinho P.M."/>
            <person name="Cullen D."/>
            <person name="Cullen D."/>
            <person name="Gathman A."/>
            <person name="Goodell B."/>
            <person name="Henrissat B."/>
            <person name="Ihrmark K."/>
            <person name="Kauserud H."/>
            <person name="Kohler A."/>
            <person name="LaButti K."/>
            <person name="Lapidus A."/>
            <person name="Lavin J.L."/>
            <person name="Lee Y.-H."/>
            <person name="Lindquist E."/>
            <person name="Lilly W."/>
            <person name="Lucas S."/>
            <person name="Morin E."/>
            <person name="Murat C."/>
            <person name="Oguiza J.A."/>
            <person name="Park J."/>
            <person name="Pisabarro A.G."/>
            <person name="Riley R."/>
            <person name="Rosling A."/>
            <person name="Salamov A."/>
            <person name="Schmidt O."/>
            <person name="Schmutz J."/>
            <person name="Skrede I."/>
            <person name="Stenlid J."/>
            <person name="Wiebenga A."/>
            <person name="Xie X."/>
            <person name="Kues U."/>
            <person name="Hibbett D.S."/>
            <person name="Hoffmeister D."/>
            <person name="Hogberg N."/>
            <person name="Martin F."/>
            <person name="Grigoriev I.V."/>
            <person name="Watkinson S.C."/>
        </authorList>
    </citation>
    <scope>NUCLEOTIDE SEQUENCE</scope>
    <source>
        <strain evidence="2">S7.9</strain>
    </source>
</reference>
<dbReference type="GO" id="GO:0000324">
    <property type="term" value="C:fungal-type vacuole"/>
    <property type="evidence" value="ECO:0007669"/>
    <property type="project" value="TreeGrafter"/>
</dbReference>
<dbReference type="GO" id="GO:0034599">
    <property type="term" value="P:cellular response to oxidative stress"/>
    <property type="evidence" value="ECO:0007669"/>
    <property type="project" value="TreeGrafter"/>
</dbReference>
<feature type="transmembrane region" description="Helical" evidence="1">
    <location>
        <begin position="29"/>
        <end position="46"/>
    </location>
</feature>
<dbReference type="OrthoDB" id="423313at2759"/>
<keyword evidence="1" id="KW-0472">Membrane</keyword>
<dbReference type="SUPFAM" id="SSF52833">
    <property type="entry name" value="Thioredoxin-like"/>
    <property type="match status" value="1"/>
</dbReference>
<dbReference type="AlphaFoldDB" id="F8NT17"/>
<dbReference type="HOGENOM" id="CLU_064337_0_0_1"/>
<organism>
    <name type="scientific">Serpula lacrymans var. lacrymans (strain S7.9)</name>
    <name type="common">Dry rot fungus</name>
    <dbReference type="NCBI Taxonomy" id="578457"/>
    <lineage>
        <taxon>Eukaryota</taxon>
        <taxon>Fungi</taxon>
        <taxon>Dikarya</taxon>
        <taxon>Basidiomycota</taxon>
        <taxon>Agaricomycotina</taxon>
        <taxon>Agaricomycetes</taxon>
        <taxon>Agaricomycetidae</taxon>
        <taxon>Boletales</taxon>
        <taxon>Coniophorineae</taxon>
        <taxon>Serpulaceae</taxon>
        <taxon>Serpula</taxon>
    </lineage>
</organism>
<dbReference type="GeneID" id="18810271"/>
<protein>
    <submittedName>
        <fullName evidence="2">Uncharacterized protein</fullName>
    </submittedName>
</protein>
<accession>F8NT17</accession>
<keyword evidence="1" id="KW-1133">Transmembrane helix</keyword>
<dbReference type="Gene3D" id="3.40.30.10">
    <property type="entry name" value="Glutaredoxin"/>
    <property type="match status" value="1"/>
</dbReference>
<proteinExistence type="predicted"/>
<name>F8NT17_SERL9</name>
<evidence type="ECO:0000313" key="2">
    <source>
        <dbReference type="EMBL" id="EGO25490.1"/>
    </source>
</evidence>
<dbReference type="GO" id="GO:0015038">
    <property type="term" value="F:glutathione disulfide oxidoreductase activity"/>
    <property type="evidence" value="ECO:0007669"/>
    <property type="project" value="TreeGrafter"/>
</dbReference>